<dbReference type="EMBL" id="KV454426">
    <property type="protein sequence ID" value="ODQ82479.1"/>
    <property type="molecule type" value="Genomic_DNA"/>
</dbReference>
<evidence type="ECO:0000313" key="4">
    <source>
        <dbReference type="EMBL" id="ODQ82479.1"/>
    </source>
</evidence>
<dbReference type="OrthoDB" id="432645at2759"/>
<comment type="similarity">
    <text evidence="1">Belongs to the bacterial ribosomal protein bL19 family.</text>
</comment>
<dbReference type="InterPro" id="IPR001857">
    <property type="entry name" value="Ribosomal_bL19"/>
</dbReference>
<dbReference type="PANTHER" id="PTHR15680">
    <property type="entry name" value="RIBOSOMAL PROTEIN L19"/>
    <property type="match status" value="1"/>
</dbReference>
<keyword evidence="3" id="KW-0687">Ribonucleoprotein</keyword>
<evidence type="ECO:0008006" key="6">
    <source>
        <dbReference type="Google" id="ProtNLM"/>
    </source>
</evidence>
<dbReference type="Pfam" id="PF01245">
    <property type="entry name" value="Ribosomal_L19"/>
    <property type="match status" value="1"/>
</dbReference>
<gene>
    <name evidence="4" type="ORF">BABINDRAFT_5440</name>
</gene>
<keyword evidence="5" id="KW-1185">Reference proteome</keyword>
<reference evidence="5" key="1">
    <citation type="submission" date="2016-05" db="EMBL/GenBank/DDBJ databases">
        <title>Comparative genomics of biotechnologically important yeasts.</title>
        <authorList>
            <consortium name="DOE Joint Genome Institute"/>
            <person name="Riley R."/>
            <person name="Haridas S."/>
            <person name="Wolfe K.H."/>
            <person name="Lopes M.R."/>
            <person name="Hittinger C.T."/>
            <person name="Goker M."/>
            <person name="Salamov A."/>
            <person name="Wisecaver J."/>
            <person name="Long T.M."/>
            <person name="Aerts A.L."/>
            <person name="Barry K."/>
            <person name="Choi C."/>
            <person name="Clum A."/>
            <person name="Coughlan A.Y."/>
            <person name="Deshpande S."/>
            <person name="Douglass A.P."/>
            <person name="Hanson S.J."/>
            <person name="Klenk H.-P."/>
            <person name="Labutti K."/>
            <person name="Lapidus A."/>
            <person name="Lindquist E."/>
            <person name="Lipzen A."/>
            <person name="Meier-Kolthoff J.P."/>
            <person name="Ohm R.A."/>
            <person name="Otillar R.P."/>
            <person name="Pangilinan J."/>
            <person name="Peng Y."/>
            <person name="Rokas A."/>
            <person name="Rosa C.A."/>
            <person name="Scheuner C."/>
            <person name="Sibirny A.A."/>
            <person name="Slot J.C."/>
            <person name="Stielow J.B."/>
            <person name="Sun H."/>
            <person name="Kurtzman C.P."/>
            <person name="Blackwell M."/>
            <person name="Grigoriev I.V."/>
            <person name="Jeffries T.W."/>
        </authorList>
    </citation>
    <scope>NUCLEOTIDE SEQUENCE [LARGE SCALE GENOMIC DNA]</scope>
    <source>
        <strain evidence="5">NRRL Y-12698</strain>
    </source>
</reference>
<dbReference type="RefSeq" id="XP_018987807.1">
    <property type="nucleotide sequence ID" value="XM_019132216.1"/>
</dbReference>
<dbReference type="SUPFAM" id="SSF50104">
    <property type="entry name" value="Translation proteins SH3-like domain"/>
    <property type="match status" value="1"/>
</dbReference>
<evidence type="ECO:0000256" key="1">
    <source>
        <dbReference type="ARBA" id="ARBA00005781"/>
    </source>
</evidence>
<name>A0A1E3QXT2_9ASCO</name>
<dbReference type="AlphaFoldDB" id="A0A1E3QXT2"/>
<dbReference type="Gene3D" id="2.30.30.790">
    <property type="match status" value="1"/>
</dbReference>
<proteinExistence type="inferred from homology"/>
<dbReference type="PANTHER" id="PTHR15680:SF9">
    <property type="entry name" value="LARGE RIBOSOMAL SUBUNIT PROTEIN BL19M"/>
    <property type="match status" value="1"/>
</dbReference>
<evidence type="ECO:0000256" key="2">
    <source>
        <dbReference type="ARBA" id="ARBA00022980"/>
    </source>
</evidence>
<organism evidence="4 5">
    <name type="scientific">Babjeviella inositovora NRRL Y-12698</name>
    <dbReference type="NCBI Taxonomy" id="984486"/>
    <lineage>
        <taxon>Eukaryota</taxon>
        <taxon>Fungi</taxon>
        <taxon>Dikarya</taxon>
        <taxon>Ascomycota</taxon>
        <taxon>Saccharomycotina</taxon>
        <taxon>Pichiomycetes</taxon>
        <taxon>Serinales incertae sedis</taxon>
        <taxon>Babjeviella</taxon>
    </lineage>
</organism>
<keyword evidence="2" id="KW-0689">Ribosomal protein</keyword>
<dbReference type="InterPro" id="IPR038657">
    <property type="entry name" value="Ribosomal_bL19_sf"/>
</dbReference>
<dbReference type="GO" id="GO:0003735">
    <property type="term" value="F:structural constituent of ribosome"/>
    <property type="evidence" value="ECO:0007669"/>
    <property type="project" value="InterPro"/>
</dbReference>
<accession>A0A1E3QXT2</accession>
<dbReference type="GO" id="GO:0005762">
    <property type="term" value="C:mitochondrial large ribosomal subunit"/>
    <property type="evidence" value="ECO:0007669"/>
    <property type="project" value="TreeGrafter"/>
</dbReference>
<evidence type="ECO:0000313" key="5">
    <source>
        <dbReference type="Proteomes" id="UP000094336"/>
    </source>
</evidence>
<dbReference type="Proteomes" id="UP000094336">
    <property type="component" value="Unassembled WGS sequence"/>
</dbReference>
<evidence type="ECO:0000256" key="3">
    <source>
        <dbReference type="ARBA" id="ARBA00023274"/>
    </source>
</evidence>
<sequence>MFGLSRTIATSVKGLQNTTRAFFDASQQVRSFTKTTGKIIPVYEPLVKLREGKPVMDAVYHHQYAILDPTGMKRKLIDASDPDHIRAGDVITVKFKNRKRGFTGLLMGISRSRTDTSLLLRNNITKLGVESRIPLFNPSVERVEVVTRNHRFRNKKSKLYFVRGTKFDVGTDLDQQLAKMKKNERW</sequence>
<protein>
    <recommendedName>
        <fullName evidence="6">KOW domain-containing protein</fullName>
    </recommendedName>
</protein>
<dbReference type="GeneID" id="30150069"/>
<dbReference type="STRING" id="984486.A0A1E3QXT2"/>
<dbReference type="InterPro" id="IPR008991">
    <property type="entry name" value="Translation_prot_SH3-like_sf"/>
</dbReference>
<dbReference type="GO" id="GO:0006412">
    <property type="term" value="P:translation"/>
    <property type="evidence" value="ECO:0007669"/>
    <property type="project" value="InterPro"/>
</dbReference>